<accession>A0A1F6EWI0</accession>
<dbReference type="Proteomes" id="UP000177215">
    <property type="component" value="Unassembled WGS sequence"/>
</dbReference>
<dbReference type="InterPro" id="IPR036390">
    <property type="entry name" value="WH_DNA-bd_sf"/>
</dbReference>
<dbReference type="Pfam" id="PF01022">
    <property type="entry name" value="HTH_5"/>
    <property type="match status" value="1"/>
</dbReference>
<keyword evidence="2" id="KW-0238">DNA-binding</keyword>
<dbReference type="AlphaFoldDB" id="A0A1F6EWI0"/>
<evidence type="ECO:0000256" key="1">
    <source>
        <dbReference type="ARBA" id="ARBA00023015"/>
    </source>
</evidence>
<dbReference type="PROSITE" id="PS50987">
    <property type="entry name" value="HTH_ARSR_2"/>
    <property type="match status" value="1"/>
</dbReference>
<dbReference type="EMBL" id="MFMC01000001">
    <property type="protein sequence ID" value="OGG77976.1"/>
    <property type="molecule type" value="Genomic_DNA"/>
</dbReference>
<dbReference type="InterPro" id="IPR001845">
    <property type="entry name" value="HTH_ArsR_DNA-bd_dom"/>
</dbReference>
<dbReference type="SUPFAM" id="SSF46785">
    <property type="entry name" value="Winged helix' DNA-binding domain"/>
    <property type="match status" value="1"/>
</dbReference>
<dbReference type="GO" id="GO:0003677">
    <property type="term" value="F:DNA binding"/>
    <property type="evidence" value="ECO:0007669"/>
    <property type="project" value="UniProtKB-KW"/>
</dbReference>
<evidence type="ECO:0000313" key="6">
    <source>
        <dbReference type="Proteomes" id="UP000177215"/>
    </source>
</evidence>
<dbReference type="InterPro" id="IPR011991">
    <property type="entry name" value="ArsR-like_HTH"/>
</dbReference>
<dbReference type="SMART" id="SM00418">
    <property type="entry name" value="HTH_ARSR"/>
    <property type="match status" value="1"/>
</dbReference>
<gene>
    <name evidence="5" type="ORF">A3B35_02810</name>
</gene>
<keyword evidence="1" id="KW-0805">Transcription regulation</keyword>
<dbReference type="InterPro" id="IPR036388">
    <property type="entry name" value="WH-like_DNA-bd_sf"/>
</dbReference>
<evidence type="ECO:0000259" key="4">
    <source>
        <dbReference type="PROSITE" id="PS50987"/>
    </source>
</evidence>
<dbReference type="InterPro" id="IPR051081">
    <property type="entry name" value="HTH_MetalResp_TranReg"/>
</dbReference>
<organism evidence="5 6">
    <name type="scientific">Candidatus Kaiserbacteria bacterium RIFCSPLOWO2_01_FULL_54_24</name>
    <dbReference type="NCBI Taxonomy" id="1798515"/>
    <lineage>
        <taxon>Bacteria</taxon>
        <taxon>Candidatus Kaiseribacteriota</taxon>
    </lineage>
</organism>
<dbReference type="PRINTS" id="PR00778">
    <property type="entry name" value="HTHARSR"/>
</dbReference>
<proteinExistence type="predicted"/>
<sequence>MKPRCCIDNKTLREVGRTAGLLKIIAEENRLKILCTLKVGERCACDIADDIGIPQNLASHHLKALKDERLIESRKEGVRVIYRINKKAVSKFNSLLNDFLQAYE</sequence>
<protein>
    <recommendedName>
        <fullName evidence="4">HTH arsR-type domain-containing protein</fullName>
    </recommendedName>
</protein>
<dbReference type="STRING" id="1798515.A3B35_02810"/>
<evidence type="ECO:0000313" key="5">
    <source>
        <dbReference type="EMBL" id="OGG77976.1"/>
    </source>
</evidence>
<dbReference type="PANTHER" id="PTHR33154:SF18">
    <property type="entry name" value="ARSENICAL RESISTANCE OPERON REPRESSOR"/>
    <property type="match status" value="1"/>
</dbReference>
<name>A0A1F6EWI0_9BACT</name>
<feature type="domain" description="HTH arsR-type" evidence="4">
    <location>
        <begin position="12"/>
        <end position="104"/>
    </location>
</feature>
<dbReference type="GO" id="GO:0003700">
    <property type="term" value="F:DNA-binding transcription factor activity"/>
    <property type="evidence" value="ECO:0007669"/>
    <property type="project" value="InterPro"/>
</dbReference>
<dbReference type="CDD" id="cd00090">
    <property type="entry name" value="HTH_ARSR"/>
    <property type="match status" value="1"/>
</dbReference>
<evidence type="ECO:0000256" key="2">
    <source>
        <dbReference type="ARBA" id="ARBA00023125"/>
    </source>
</evidence>
<dbReference type="Gene3D" id="1.10.10.10">
    <property type="entry name" value="Winged helix-like DNA-binding domain superfamily/Winged helix DNA-binding domain"/>
    <property type="match status" value="1"/>
</dbReference>
<keyword evidence="3" id="KW-0804">Transcription</keyword>
<comment type="caution">
    <text evidence="5">The sequence shown here is derived from an EMBL/GenBank/DDBJ whole genome shotgun (WGS) entry which is preliminary data.</text>
</comment>
<dbReference type="NCBIfam" id="NF033788">
    <property type="entry name" value="HTH_metalloreg"/>
    <property type="match status" value="1"/>
</dbReference>
<evidence type="ECO:0000256" key="3">
    <source>
        <dbReference type="ARBA" id="ARBA00023163"/>
    </source>
</evidence>
<dbReference type="PANTHER" id="PTHR33154">
    <property type="entry name" value="TRANSCRIPTIONAL REGULATOR, ARSR FAMILY"/>
    <property type="match status" value="1"/>
</dbReference>
<reference evidence="5 6" key="1">
    <citation type="journal article" date="2016" name="Nat. Commun.">
        <title>Thousands of microbial genomes shed light on interconnected biogeochemical processes in an aquifer system.</title>
        <authorList>
            <person name="Anantharaman K."/>
            <person name="Brown C.T."/>
            <person name="Hug L.A."/>
            <person name="Sharon I."/>
            <person name="Castelle C.J."/>
            <person name="Probst A.J."/>
            <person name="Thomas B.C."/>
            <person name="Singh A."/>
            <person name="Wilkins M.J."/>
            <person name="Karaoz U."/>
            <person name="Brodie E.L."/>
            <person name="Williams K.H."/>
            <person name="Hubbard S.S."/>
            <person name="Banfield J.F."/>
        </authorList>
    </citation>
    <scope>NUCLEOTIDE SEQUENCE [LARGE SCALE GENOMIC DNA]</scope>
</reference>